<dbReference type="PANTHER" id="PTHR23257">
    <property type="entry name" value="SERINE-THREONINE PROTEIN KINASE"/>
    <property type="match status" value="1"/>
</dbReference>
<dbReference type="GO" id="GO:0005737">
    <property type="term" value="C:cytoplasm"/>
    <property type="evidence" value="ECO:0007669"/>
    <property type="project" value="TreeGrafter"/>
</dbReference>
<dbReference type="CDD" id="cd13999">
    <property type="entry name" value="STKc_MAP3K-like"/>
    <property type="match status" value="1"/>
</dbReference>
<dbReference type="InterPro" id="IPR008271">
    <property type="entry name" value="Ser/Thr_kinase_AS"/>
</dbReference>
<proteinExistence type="predicted"/>
<feature type="compositionally biased region" description="Polar residues" evidence="1">
    <location>
        <begin position="195"/>
        <end position="204"/>
    </location>
</feature>
<dbReference type="SUPFAM" id="SSF54277">
    <property type="entry name" value="CAD &amp; PB1 domains"/>
    <property type="match status" value="1"/>
</dbReference>
<dbReference type="InterPro" id="IPR001245">
    <property type="entry name" value="Ser-Thr/Tyr_kinase_cat_dom"/>
</dbReference>
<dbReference type="Gene3D" id="1.10.510.10">
    <property type="entry name" value="Transferase(Phosphotransferase) domain 1"/>
    <property type="match status" value="1"/>
</dbReference>
<dbReference type="AlphaFoldDB" id="A0AAE0BS80"/>
<feature type="region of interest" description="Disordered" evidence="1">
    <location>
        <begin position="275"/>
        <end position="313"/>
    </location>
</feature>
<feature type="non-terminal residue" evidence="3">
    <location>
        <position position="1"/>
    </location>
</feature>
<evidence type="ECO:0000313" key="3">
    <source>
        <dbReference type="EMBL" id="KAK3241727.1"/>
    </source>
</evidence>
<feature type="domain" description="Protein kinase" evidence="2">
    <location>
        <begin position="305"/>
        <end position="600"/>
    </location>
</feature>
<dbReference type="PANTHER" id="PTHR23257:SF963">
    <property type="entry name" value="AT08303P"/>
    <property type="match status" value="1"/>
</dbReference>
<evidence type="ECO:0000259" key="2">
    <source>
        <dbReference type="PROSITE" id="PS50011"/>
    </source>
</evidence>
<evidence type="ECO:0000256" key="1">
    <source>
        <dbReference type="SAM" id="MobiDB-lite"/>
    </source>
</evidence>
<dbReference type="Pfam" id="PF07714">
    <property type="entry name" value="PK_Tyr_Ser-Thr"/>
    <property type="match status" value="1"/>
</dbReference>
<gene>
    <name evidence="3" type="ORF">CYMTET_48532</name>
</gene>
<dbReference type="InterPro" id="IPR000719">
    <property type="entry name" value="Prot_kinase_dom"/>
</dbReference>
<dbReference type="Proteomes" id="UP001190700">
    <property type="component" value="Unassembled WGS sequence"/>
</dbReference>
<dbReference type="InterPro" id="IPR011009">
    <property type="entry name" value="Kinase-like_dom_sf"/>
</dbReference>
<dbReference type="SMART" id="SM00220">
    <property type="entry name" value="S_TKc"/>
    <property type="match status" value="1"/>
</dbReference>
<accession>A0AAE0BS80</accession>
<dbReference type="GO" id="GO:0004672">
    <property type="term" value="F:protein kinase activity"/>
    <property type="evidence" value="ECO:0007669"/>
    <property type="project" value="InterPro"/>
</dbReference>
<protein>
    <recommendedName>
        <fullName evidence="2">Protein kinase domain-containing protein</fullName>
    </recommendedName>
</protein>
<evidence type="ECO:0000313" key="4">
    <source>
        <dbReference type="Proteomes" id="UP001190700"/>
    </source>
</evidence>
<feature type="region of interest" description="Disordered" evidence="1">
    <location>
        <begin position="158"/>
        <end position="256"/>
    </location>
</feature>
<dbReference type="GO" id="GO:0005524">
    <property type="term" value="F:ATP binding"/>
    <property type="evidence" value="ECO:0007669"/>
    <property type="project" value="InterPro"/>
</dbReference>
<comment type="caution">
    <text evidence="3">The sequence shown here is derived from an EMBL/GenBank/DDBJ whole genome shotgun (WGS) entry which is preliminary data.</text>
</comment>
<dbReference type="SUPFAM" id="SSF56112">
    <property type="entry name" value="Protein kinase-like (PK-like)"/>
    <property type="match status" value="1"/>
</dbReference>
<sequence>VKVMFCSGGHLVQSSPAKPLMYAGGETRIIAVQQTASFHSLTEQLEVTWDIYRGVDLRYMLPGDEVMVTLKNDQDTRMMFEEWEFWVMSSKEANKRPSSNKLRLFCCEPAETVHTNSSVPAGYHAPQPGVSAPAELSIASGSSSGAGASLVQHVQDAANMDRRESSKGAGSSSSTYQTVGSKQSSKSPNRSSKSPTQRNPSTIRSPPRSAPAHSTTVIRSSHSRRESVQGTGPRAPSTLLSLGLDPPCPPHRAAPPHCRPANTISWRVCDANREAQVAGPQERRRSDPHIPATPPSPIADRRTQQEEETSAAEEAAAAATAALSESMSLQIIRPEELEIHQRLGGCLWGGPPGHVEGTCAAHVSDFCREANLISSLHHPNVVRVFGVVQGQRSPAIVTEYMERSLRNILSRAAHALDGSKRVELALDAARGMEYLHSRKIVHFDLKSANMLVGMGRGFRRPILKVCDFGLAKHKRQTYVTGVDSIRGTLPWTAPEVVSNPEKVDEKVDVFSFGICLWELWTSQIPHADLEATAIIGGLLFRNLRPSVEKTLEDQIPFPHPEWKELMIGCWNEVPSDRPSFVEITERLNQMAKGCRPSRHS</sequence>
<organism evidence="3 4">
    <name type="scientific">Cymbomonas tetramitiformis</name>
    <dbReference type="NCBI Taxonomy" id="36881"/>
    <lineage>
        <taxon>Eukaryota</taxon>
        <taxon>Viridiplantae</taxon>
        <taxon>Chlorophyta</taxon>
        <taxon>Pyramimonadophyceae</taxon>
        <taxon>Pyramimonadales</taxon>
        <taxon>Pyramimonadaceae</taxon>
        <taxon>Cymbomonas</taxon>
    </lineage>
</organism>
<dbReference type="InterPro" id="IPR000270">
    <property type="entry name" value="PB1_dom"/>
</dbReference>
<feature type="compositionally biased region" description="Low complexity" evidence="1">
    <location>
        <begin position="181"/>
        <end position="194"/>
    </location>
</feature>
<keyword evidence="4" id="KW-1185">Reference proteome</keyword>
<name>A0AAE0BS80_9CHLO</name>
<dbReference type="PROSITE" id="PS50011">
    <property type="entry name" value="PROTEIN_KINASE_DOM"/>
    <property type="match status" value="1"/>
</dbReference>
<dbReference type="PROSITE" id="PS00108">
    <property type="entry name" value="PROTEIN_KINASE_ST"/>
    <property type="match status" value="1"/>
</dbReference>
<dbReference type="InterPro" id="IPR050167">
    <property type="entry name" value="Ser_Thr_protein_kinase"/>
</dbReference>
<dbReference type="GO" id="GO:0007165">
    <property type="term" value="P:signal transduction"/>
    <property type="evidence" value="ECO:0007669"/>
    <property type="project" value="TreeGrafter"/>
</dbReference>
<dbReference type="EMBL" id="LGRX02033326">
    <property type="protein sequence ID" value="KAK3241727.1"/>
    <property type="molecule type" value="Genomic_DNA"/>
</dbReference>
<dbReference type="SMART" id="SM00666">
    <property type="entry name" value="PB1"/>
    <property type="match status" value="1"/>
</dbReference>
<reference evidence="3 4" key="1">
    <citation type="journal article" date="2015" name="Genome Biol. Evol.">
        <title>Comparative Genomics of a Bacterivorous Green Alga Reveals Evolutionary Causalities and Consequences of Phago-Mixotrophic Mode of Nutrition.</title>
        <authorList>
            <person name="Burns J.A."/>
            <person name="Paasch A."/>
            <person name="Narechania A."/>
            <person name="Kim E."/>
        </authorList>
    </citation>
    <scope>NUCLEOTIDE SEQUENCE [LARGE SCALE GENOMIC DNA]</scope>
    <source>
        <strain evidence="3 4">PLY_AMNH</strain>
    </source>
</reference>